<reference evidence="1 2" key="2">
    <citation type="journal article" date="2022" name="Mol. Ecol. Resour.">
        <title>The genomes of chicory, endive, great burdock and yacon provide insights into Asteraceae paleo-polyploidization history and plant inulin production.</title>
        <authorList>
            <person name="Fan W."/>
            <person name="Wang S."/>
            <person name="Wang H."/>
            <person name="Wang A."/>
            <person name="Jiang F."/>
            <person name="Liu H."/>
            <person name="Zhao H."/>
            <person name="Xu D."/>
            <person name="Zhang Y."/>
        </authorList>
    </citation>
    <scope>NUCLEOTIDE SEQUENCE [LARGE SCALE GENOMIC DNA]</scope>
    <source>
        <strain evidence="2">cv. Yunnan</strain>
        <tissue evidence="1">Leaves</tissue>
    </source>
</reference>
<protein>
    <submittedName>
        <fullName evidence="1">Uncharacterized protein</fullName>
    </submittedName>
</protein>
<organism evidence="1 2">
    <name type="scientific">Smallanthus sonchifolius</name>
    <dbReference type="NCBI Taxonomy" id="185202"/>
    <lineage>
        <taxon>Eukaryota</taxon>
        <taxon>Viridiplantae</taxon>
        <taxon>Streptophyta</taxon>
        <taxon>Embryophyta</taxon>
        <taxon>Tracheophyta</taxon>
        <taxon>Spermatophyta</taxon>
        <taxon>Magnoliopsida</taxon>
        <taxon>eudicotyledons</taxon>
        <taxon>Gunneridae</taxon>
        <taxon>Pentapetalae</taxon>
        <taxon>asterids</taxon>
        <taxon>campanulids</taxon>
        <taxon>Asterales</taxon>
        <taxon>Asteraceae</taxon>
        <taxon>Asteroideae</taxon>
        <taxon>Heliantheae alliance</taxon>
        <taxon>Millerieae</taxon>
        <taxon>Smallanthus</taxon>
    </lineage>
</organism>
<dbReference type="Proteomes" id="UP001056120">
    <property type="component" value="Linkage Group LG21"/>
</dbReference>
<name>A0ACB9CFH0_9ASTR</name>
<reference evidence="2" key="1">
    <citation type="journal article" date="2022" name="Mol. Ecol. Resour.">
        <title>The genomes of chicory, endive, great burdock and yacon provide insights into Asteraceae palaeo-polyploidization history and plant inulin production.</title>
        <authorList>
            <person name="Fan W."/>
            <person name="Wang S."/>
            <person name="Wang H."/>
            <person name="Wang A."/>
            <person name="Jiang F."/>
            <person name="Liu H."/>
            <person name="Zhao H."/>
            <person name="Xu D."/>
            <person name="Zhang Y."/>
        </authorList>
    </citation>
    <scope>NUCLEOTIDE SEQUENCE [LARGE SCALE GENOMIC DNA]</scope>
    <source>
        <strain evidence="2">cv. Yunnan</strain>
    </source>
</reference>
<evidence type="ECO:0000313" key="1">
    <source>
        <dbReference type="EMBL" id="KAI3733012.1"/>
    </source>
</evidence>
<proteinExistence type="predicted"/>
<gene>
    <name evidence="1" type="ORF">L1987_64227</name>
</gene>
<keyword evidence="2" id="KW-1185">Reference proteome</keyword>
<accession>A0ACB9CFH0</accession>
<sequence>MATHALGFKKSRIKVFPNFKMTVTGFQEEAISGIKVLDSRNLWNSFTFPFNVGRIPFQVHSNGVAQTDRFPHLFIDLQLVILFIDRYNLDPVNEKPLRGRYEWVSVEGIWKAYLEAGGPV</sequence>
<dbReference type="EMBL" id="CM042038">
    <property type="protein sequence ID" value="KAI3733012.1"/>
    <property type="molecule type" value="Genomic_DNA"/>
</dbReference>
<evidence type="ECO:0000313" key="2">
    <source>
        <dbReference type="Proteomes" id="UP001056120"/>
    </source>
</evidence>
<comment type="caution">
    <text evidence="1">The sequence shown here is derived from an EMBL/GenBank/DDBJ whole genome shotgun (WGS) entry which is preliminary data.</text>
</comment>